<dbReference type="Proteomes" id="UP001211907">
    <property type="component" value="Unassembled WGS sequence"/>
</dbReference>
<gene>
    <name evidence="1" type="ORF">HK100_006037</name>
</gene>
<reference evidence="1" key="1">
    <citation type="submission" date="2020-05" db="EMBL/GenBank/DDBJ databases">
        <title>Phylogenomic resolution of chytrid fungi.</title>
        <authorList>
            <person name="Stajich J.E."/>
            <person name="Amses K."/>
            <person name="Simmons R."/>
            <person name="Seto K."/>
            <person name="Myers J."/>
            <person name="Bonds A."/>
            <person name="Quandt C.A."/>
            <person name="Barry K."/>
            <person name="Liu P."/>
            <person name="Grigoriev I."/>
            <person name="Longcore J.E."/>
            <person name="James T.Y."/>
        </authorList>
    </citation>
    <scope>NUCLEOTIDE SEQUENCE</scope>
    <source>
        <strain evidence="1">JEL0513</strain>
    </source>
</reference>
<keyword evidence="2" id="KW-1185">Reference proteome</keyword>
<evidence type="ECO:0000313" key="1">
    <source>
        <dbReference type="EMBL" id="KAJ3131751.1"/>
    </source>
</evidence>
<dbReference type="EMBL" id="JADGJH010000280">
    <property type="protein sequence ID" value="KAJ3131751.1"/>
    <property type="molecule type" value="Genomic_DNA"/>
</dbReference>
<sequence>MSPKHVGTNCNDYFPQTQKQEALYLVLDFPVPPTPSWPSPPVSSSSSSFRRASTVSTIYATKPALLGPGGINILESPDLNPETQLHLHQLSLVQIPPLSLPEPVQYAESYYSTGTRFQPNFSSPNQSLTVTNYTPHVVPVSVLQFARNASSKAPYIYPVSSSSKGKPSFLHDL</sequence>
<proteinExistence type="predicted"/>
<protein>
    <submittedName>
        <fullName evidence="1">Uncharacterized protein</fullName>
    </submittedName>
</protein>
<comment type="caution">
    <text evidence="1">The sequence shown here is derived from an EMBL/GenBank/DDBJ whole genome shotgun (WGS) entry which is preliminary data.</text>
</comment>
<evidence type="ECO:0000313" key="2">
    <source>
        <dbReference type="Proteomes" id="UP001211907"/>
    </source>
</evidence>
<dbReference type="AlphaFoldDB" id="A0AAD5T5N5"/>
<accession>A0AAD5T5N5</accession>
<name>A0AAD5T5N5_9FUNG</name>
<organism evidence="1 2">
    <name type="scientific">Physocladia obscura</name>
    <dbReference type="NCBI Taxonomy" id="109957"/>
    <lineage>
        <taxon>Eukaryota</taxon>
        <taxon>Fungi</taxon>
        <taxon>Fungi incertae sedis</taxon>
        <taxon>Chytridiomycota</taxon>
        <taxon>Chytridiomycota incertae sedis</taxon>
        <taxon>Chytridiomycetes</taxon>
        <taxon>Chytridiales</taxon>
        <taxon>Chytriomycetaceae</taxon>
        <taxon>Physocladia</taxon>
    </lineage>
</organism>